<feature type="transmembrane region" description="Helical" evidence="7">
    <location>
        <begin position="20"/>
        <end position="52"/>
    </location>
</feature>
<protein>
    <submittedName>
        <fullName evidence="9">Undecaprenyl-diphosphatase</fullName>
    </submittedName>
</protein>
<dbReference type="Proteomes" id="UP000184497">
    <property type="component" value="Unassembled WGS sequence"/>
</dbReference>
<keyword evidence="10" id="KW-1185">Reference proteome</keyword>
<reference evidence="10" key="1">
    <citation type="submission" date="2016-11" db="EMBL/GenBank/DDBJ databases">
        <authorList>
            <person name="Varghese N."/>
            <person name="Submissions S."/>
        </authorList>
    </citation>
    <scope>NUCLEOTIDE SEQUENCE [LARGE SCALE GENOMIC DNA]</scope>
    <source>
        <strain evidence="10">CGMCC 1.10835</strain>
    </source>
</reference>
<feature type="transmembrane region" description="Helical" evidence="7">
    <location>
        <begin position="178"/>
        <end position="201"/>
    </location>
</feature>
<dbReference type="Pfam" id="PF01569">
    <property type="entry name" value="PAP2"/>
    <property type="match status" value="1"/>
</dbReference>
<accession>A0A1M6UTT6</accession>
<dbReference type="SMART" id="SM00014">
    <property type="entry name" value="acidPPc"/>
    <property type="match status" value="1"/>
</dbReference>
<evidence type="ECO:0000256" key="3">
    <source>
        <dbReference type="ARBA" id="ARBA00022475"/>
    </source>
</evidence>
<feature type="transmembrane region" description="Helical" evidence="7">
    <location>
        <begin position="363"/>
        <end position="384"/>
    </location>
</feature>
<comment type="subcellular location">
    <subcellularLocation>
        <location evidence="1">Cell membrane</location>
        <topology evidence="1">Multi-pass membrane protein</topology>
    </subcellularLocation>
</comment>
<evidence type="ECO:0000259" key="8">
    <source>
        <dbReference type="SMART" id="SM00014"/>
    </source>
</evidence>
<evidence type="ECO:0000313" key="9">
    <source>
        <dbReference type="EMBL" id="SHK72516.1"/>
    </source>
</evidence>
<feature type="transmembrane region" description="Helical" evidence="7">
    <location>
        <begin position="118"/>
        <end position="138"/>
    </location>
</feature>
<keyword evidence="3" id="KW-1003">Cell membrane</keyword>
<name>A0A1M6UTT6_9GAMM</name>
<keyword evidence="5 7" id="KW-1133">Transmembrane helix</keyword>
<evidence type="ECO:0000256" key="1">
    <source>
        <dbReference type="ARBA" id="ARBA00004651"/>
    </source>
</evidence>
<feature type="transmembrane region" description="Helical" evidence="7">
    <location>
        <begin position="64"/>
        <end position="85"/>
    </location>
</feature>
<dbReference type="InterPro" id="IPR000326">
    <property type="entry name" value="PAP2/HPO"/>
</dbReference>
<dbReference type="PANTHER" id="PTHR30353">
    <property type="entry name" value="INNER MEMBRANE PROTEIN DEDA-RELATED"/>
    <property type="match status" value="1"/>
</dbReference>
<dbReference type="STRING" id="564117.SAMN05216369_2896"/>
<dbReference type="SUPFAM" id="SSF48317">
    <property type="entry name" value="Acid phosphatase/Vanadium-dependent haloperoxidase"/>
    <property type="match status" value="1"/>
</dbReference>
<feature type="transmembrane region" description="Helical" evidence="7">
    <location>
        <begin position="145"/>
        <end position="166"/>
    </location>
</feature>
<dbReference type="CDD" id="cd03392">
    <property type="entry name" value="PAP2_like_2"/>
    <property type="match status" value="1"/>
</dbReference>
<evidence type="ECO:0000256" key="5">
    <source>
        <dbReference type="ARBA" id="ARBA00022989"/>
    </source>
</evidence>
<dbReference type="EMBL" id="FRAQ01000003">
    <property type="protein sequence ID" value="SHK72516.1"/>
    <property type="molecule type" value="Genomic_DNA"/>
</dbReference>
<feature type="transmembrane region" description="Helical" evidence="7">
    <location>
        <begin position="396"/>
        <end position="415"/>
    </location>
</feature>
<dbReference type="OrthoDB" id="9780918at2"/>
<evidence type="ECO:0000313" key="10">
    <source>
        <dbReference type="Proteomes" id="UP000184497"/>
    </source>
</evidence>
<organism evidence="9 10">
    <name type="scientific">Marinobacter antarcticus</name>
    <dbReference type="NCBI Taxonomy" id="564117"/>
    <lineage>
        <taxon>Bacteria</taxon>
        <taxon>Pseudomonadati</taxon>
        <taxon>Pseudomonadota</taxon>
        <taxon>Gammaproteobacteria</taxon>
        <taxon>Pseudomonadales</taxon>
        <taxon>Marinobacteraceae</taxon>
        <taxon>Marinobacter</taxon>
    </lineage>
</organism>
<feature type="transmembrane region" description="Helical" evidence="7">
    <location>
        <begin position="294"/>
        <end position="318"/>
    </location>
</feature>
<feature type="transmembrane region" description="Helical" evidence="7">
    <location>
        <begin position="421"/>
        <end position="439"/>
    </location>
</feature>
<comment type="similarity">
    <text evidence="2">Belongs to the DedA family.</text>
</comment>
<dbReference type="AlphaFoldDB" id="A0A1M6UTT6"/>
<dbReference type="InterPro" id="IPR036938">
    <property type="entry name" value="PAP2/HPO_sf"/>
</dbReference>
<feature type="domain" description="Phosphatidic acid phosphatase type 2/haloperoxidase" evidence="8">
    <location>
        <begin position="325"/>
        <end position="436"/>
    </location>
</feature>
<feature type="transmembrane region" description="Helical" evidence="7">
    <location>
        <begin position="325"/>
        <end position="343"/>
    </location>
</feature>
<dbReference type="InterPro" id="IPR032818">
    <property type="entry name" value="DedA-like"/>
</dbReference>
<keyword evidence="4 7" id="KW-0812">Transmembrane</keyword>
<sequence>MSSAWLTDLTAWLSANPGWLSIALFSTAFIESLAVAGIIVPGVALLFAIAALAAQIGMPLMATLVWAGLGAIAGDTASFAIGRLFQGRLTSVWPFNRHPELVNKGERFFRSHGGKSVIIGRFVGPIRPMIPVIAGALLMPWRRFLAFNIGSAIGWAPVYILPGFLVGSALASEVPPPAHFYLVTGISLATLAAIYVVLFRFQLGLAEDSRIYLWLQRQMAQYEATHRFWRLYTNERPAHEGEFPLASLMLALGAFALFILWGQLATMTAVIEPFDQLAMQWFNDLRQPLFDAPAIAATLLGDPPVLATAAILACLALAFRGHYAAAVHILLAAVMTIVLVWGLKSAIGAVRPDQVVNPPSSGSFPSGHTAGITVFVTLLASFVAAEARNRKRWQAYIMLSLPLIPVAVSRLYLGVHWFSDIVGGLLLGLAITGATRASFSRFDRVPIAPDIVTISAALVWLAFSGSYIWLMWPDAIQHYAPAS</sequence>
<evidence type="ECO:0000256" key="7">
    <source>
        <dbReference type="SAM" id="Phobius"/>
    </source>
</evidence>
<gene>
    <name evidence="9" type="ORF">SAMN05216369_2896</name>
</gene>
<dbReference type="PANTHER" id="PTHR30353:SF15">
    <property type="entry name" value="INNER MEMBRANE PROTEIN YABI"/>
    <property type="match status" value="1"/>
</dbReference>
<dbReference type="InterPro" id="IPR032816">
    <property type="entry name" value="VTT_dom"/>
</dbReference>
<dbReference type="Gene3D" id="1.20.144.10">
    <property type="entry name" value="Phosphatidic acid phosphatase type 2/haloperoxidase"/>
    <property type="match status" value="1"/>
</dbReference>
<evidence type="ECO:0000256" key="4">
    <source>
        <dbReference type="ARBA" id="ARBA00022692"/>
    </source>
</evidence>
<keyword evidence="6 7" id="KW-0472">Membrane</keyword>
<proteinExistence type="inferred from homology"/>
<evidence type="ECO:0000256" key="6">
    <source>
        <dbReference type="ARBA" id="ARBA00023136"/>
    </source>
</evidence>
<feature type="transmembrane region" description="Helical" evidence="7">
    <location>
        <begin position="451"/>
        <end position="472"/>
    </location>
</feature>
<dbReference type="GO" id="GO:0005886">
    <property type="term" value="C:plasma membrane"/>
    <property type="evidence" value="ECO:0007669"/>
    <property type="project" value="UniProtKB-SubCell"/>
</dbReference>
<feature type="transmembrane region" description="Helical" evidence="7">
    <location>
        <begin position="245"/>
        <end position="274"/>
    </location>
</feature>
<dbReference type="RefSeq" id="WP_072798816.1">
    <property type="nucleotide sequence ID" value="NZ_FRAQ01000003.1"/>
</dbReference>
<evidence type="ECO:0000256" key="2">
    <source>
        <dbReference type="ARBA" id="ARBA00010792"/>
    </source>
</evidence>
<dbReference type="Pfam" id="PF09335">
    <property type="entry name" value="VTT_dom"/>
    <property type="match status" value="1"/>
</dbReference>